<evidence type="ECO:0000313" key="2">
    <source>
        <dbReference type="Proteomes" id="UP001595705"/>
    </source>
</evidence>
<accession>A0ABV7XQ35</accession>
<dbReference type="RefSeq" id="WP_386744824.1">
    <property type="nucleotide sequence ID" value="NZ_JBHRYA010000009.1"/>
</dbReference>
<proteinExistence type="predicted"/>
<sequence>MIDPSALIAFAEQQQLNPGAARRAAISRAYYAAFHALQDCIRPMIAAGDCGAHGCVKHAKVLHSLRYWVDIHPNQQKAMQHGADAIKAWHSISAVKEARERADYLLGSGGEFTPKQAVDFVGKAKRVVSLARKMSQ</sequence>
<evidence type="ECO:0008006" key="3">
    <source>
        <dbReference type="Google" id="ProtNLM"/>
    </source>
</evidence>
<organism evidence="1 2">
    <name type="scientific">Luteimonas soli</name>
    <dbReference type="NCBI Taxonomy" id="1648966"/>
    <lineage>
        <taxon>Bacteria</taxon>
        <taxon>Pseudomonadati</taxon>
        <taxon>Pseudomonadota</taxon>
        <taxon>Gammaproteobacteria</taxon>
        <taxon>Lysobacterales</taxon>
        <taxon>Lysobacteraceae</taxon>
        <taxon>Luteimonas</taxon>
    </lineage>
</organism>
<comment type="caution">
    <text evidence="1">The sequence shown here is derived from an EMBL/GenBank/DDBJ whole genome shotgun (WGS) entry which is preliminary data.</text>
</comment>
<protein>
    <recommendedName>
        <fullName evidence="3">HEPN domain-containing protein</fullName>
    </recommendedName>
</protein>
<name>A0ABV7XQ35_9GAMM</name>
<reference evidence="2" key="1">
    <citation type="journal article" date="2019" name="Int. J. Syst. Evol. Microbiol.">
        <title>The Global Catalogue of Microorganisms (GCM) 10K type strain sequencing project: providing services to taxonomists for standard genome sequencing and annotation.</title>
        <authorList>
            <consortium name="The Broad Institute Genomics Platform"/>
            <consortium name="The Broad Institute Genome Sequencing Center for Infectious Disease"/>
            <person name="Wu L."/>
            <person name="Ma J."/>
        </authorList>
    </citation>
    <scope>NUCLEOTIDE SEQUENCE [LARGE SCALE GENOMIC DNA]</scope>
    <source>
        <strain evidence="2">KCTC 42441</strain>
    </source>
</reference>
<keyword evidence="2" id="KW-1185">Reference proteome</keyword>
<evidence type="ECO:0000313" key="1">
    <source>
        <dbReference type="EMBL" id="MFC3717112.1"/>
    </source>
</evidence>
<dbReference type="Gene3D" id="1.20.120.330">
    <property type="entry name" value="Nucleotidyltransferases domain 2"/>
    <property type="match status" value="1"/>
</dbReference>
<dbReference type="Proteomes" id="UP001595705">
    <property type="component" value="Unassembled WGS sequence"/>
</dbReference>
<gene>
    <name evidence="1" type="ORF">ACFONC_13205</name>
</gene>
<dbReference type="EMBL" id="JBHRYA010000009">
    <property type="protein sequence ID" value="MFC3717112.1"/>
    <property type="molecule type" value="Genomic_DNA"/>
</dbReference>